<proteinExistence type="inferred from homology"/>
<evidence type="ECO:0000259" key="2">
    <source>
        <dbReference type="Pfam" id="PF03831"/>
    </source>
</evidence>
<protein>
    <submittedName>
        <fullName evidence="4">Phosphonoacetate hydrolase</fullName>
    </submittedName>
</protein>
<dbReference type="InterPro" id="IPR004624">
    <property type="entry name" value="YjdM"/>
</dbReference>
<dbReference type="NCBIfam" id="TIGR00686">
    <property type="entry name" value="phnA"/>
    <property type="match status" value="1"/>
</dbReference>
<dbReference type="Pfam" id="PF03831">
    <property type="entry name" value="YjdM"/>
    <property type="match status" value="1"/>
</dbReference>
<dbReference type="EMBL" id="FNTV01000001">
    <property type="protein sequence ID" value="SEE89477.1"/>
    <property type="molecule type" value="Genomic_DNA"/>
</dbReference>
<dbReference type="SUPFAM" id="SSF57783">
    <property type="entry name" value="Zinc beta-ribbon"/>
    <property type="match status" value="1"/>
</dbReference>
<evidence type="ECO:0000256" key="1">
    <source>
        <dbReference type="ARBA" id="ARBA00009248"/>
    </source>
</evidence>
<feature type="domain" description="Protein YjdM C-terminal" evidence="2">
    <location>
        <begin position="52"/>
        <end position="121"/>
    </location>
</feature>
<dbReference type="Gene3D" id="2.20.25.10">
    <property type="match status" value="1"/>
</dbReference>
<sequence length="121" mass="12948">MTDTLPPCPLCGSEYSYEMGELLVCPECAHEWSASESAESADDAPDQQETLVKDAVGNVLATGDTVSIVKTMKVKGSPQDLKIGTKVRNIRLITPVNGHDIDAKVDGFGPMKLKSSIVKKV</sequence>
<dbReference type="GO" id="GO:0016787">
    <property type="term" value="F:hydrolase activity"/>
    <property type="evidence" value="ECO:0007669"/>
    <property type="project" value="UniProtKB-KW"/>
</dbReference>
<keyword evidence="4" id="KW-0378">Hydrolase</keyword>
<feature type="domain" description="Protein YjdM N-terminal" evidence="3">
    <location>
        <begin position="4"/>
        <end position="33"/>
    </location>
</feature>
<accession>A0A1H5ML84</accession>
<gene>
    <name evidence="4" type="ORF">SAMN04489740_2979</name>
</gene>
<dbReference type="InterPro" id="IPR013988">
    <property type="entry name" value="YjdM_C"/>
</dbReference>
<name>A0A1H5ML84_9MICC</name>
<evidence type="ECO:0000259" key="3">
    <source>
        <dbReference type="Pfam" id="PF08274"/>
    </source>
</evidence>
<dbReference type="InterPro" id="IPR013987">
    <property type="entry name" value="YjdM_N"/>
</dbReference>
<reference evidence="4 5" key="1">
    <citation type="submission" date="2016-10" db="EMBL/GenBank/DDBJ databases">
        <authorList>
            <person name="de Groot N.N."/>
        </authorList>
    </citation>
    <scope>NUCLEOTIDE SEQUENCE [LARGE SCALE GENOMIC DNA]</scope>
    <source>
        <strain evidence="4 5">DSM 22274</strain>
    </source>
</reference>
<dbReference type="AlphaFoldDB" id="A0A1H5ML84"/>
<dbReference type="Gene3D" id="2.30.30.40">
    <property type="entry name" value="SH3 Domains"/>
    <property type="match status" value="1"/>
</dbReference>
<evidence type="ECO:0000313" key="4">
    <source>
        <dbReference type="EMBL" id="SEE89477.1"/>
    </source>
</evidence>
<dbReference type="Pfam" id="PF08274">
    <property type="entry name" value="Zn_Ribbon_YjdM"/>
    <property type="match status" value="1"/>
</dbReference>
<dbReference type="SUPFAM" id="SSF82057">
    <property type="entry name" value="Prokaryotic SH3-related domain"/>
    <property type="match status" value="1"/>
</dbReference>
<evidence type="ECO:0000313" key="5">
    <source>
        <dbReference type="Proteomes" id="UP000182725"/>
    </source>
</evidence>
<comment type="similarity">
    <text evidence="1">Belongs to the YjdM family.</text>
</comment>
<dbReference type="PANTHER" id="PTHR30305">
    <property type="entry name" value="PROTEIN YJDM-RELATED"/>
    <property type="match status" value="1"/>
</dbReference>
<dbReference type="Proteomes" id="UP000182725">
    <property type="component" value="Unassembled WGS sequence"/>
</dbReference>
<dbReference type="PANTHER" id="PTHR30305:SF3">
    <property type="entry name" value="PROTEIN YJDM"/>
    <property type="match status" value="1"/>
</dbReference>
<organism evidence="4 5">
    <name type="scientific">Arthrobacter alpinus</name>
    <dbReference type="NCBI Taxonomy" id="656366"/>
    <lineage>
        <taxon>Bacteria</taxon>
        <taxon>Bacillati</taxon>
        <taxon>Actinomycetota</taxon>
        <taxon>Actinomycetes</taxon>
        <taxon>Micrococcales</taxon>
        <taxon>Micrococcaceae</taxon>
        <taxon>Arthrobacter</taxon>
    </lineage>
</organism>
<dbReference type="RefSeq" id="WP_074712264.1">
    <property type="nucleotide sequence ID" value="NZ_FNTV01000001.1"/>
</dbReference>